<sequence length="260" mass="28173">MLENFTKKIVSSLLGSDEGGEDELLDRQTAHIESGGGHIRPDIDSHWASAKADLIQVSGCNCIWCRRSSELDGKVERGQPSQSPHPRIRPRKVRDSPMATTSGVLEVLYPPSYLNTPPALDPEASPPAYDLPPAIPPNTPNTPQTQPALISSREGRDFIPFTPRLPESVPTISTEPLSAYHLPDTSLDASVPSAQSPHCRSSPRIARQPIIGLGLEHPTEADDCDLPAYSRFDPSRPRFPAASDTLGPYPHISVLSPNMG</sequence>
<dbReference type="InParanoid" id="A0A0D0BBY0"/>
<dbReference type="OrthoDB" id="2685261at2759"/>
<protein>
    <submittedName>
        <fullName evidence="2">Uncharacterized protein</fullName>
    </submittedName>
</protein>
<accession>A0A0D0BBY0</accession>
<keyword evidence="3" id="KW-1185">Reference proteome</keyword>
<dbReference type="AlphaFoldDB" id="A0A0D0BBY0"/>
<organism evidence="2 3">
    <name type="scientific">Suillus luteus UH-Slu-Lm8-n1</name>
    <dbReference type="NCBI Taxonomy" id="930992"/>
    <lineage>
        <taxon>Eukaryota</taxon>
        <taxon>Fungi</taxon>
        <taxon>Dikarya</taxon>
        <taxon>Basidiomycota</taxon>
        <taxon>Agaricomycotina</taxon>
        <taxon>Agaricomycetes</taxon>
        <taxon>Agaricomycetidae</taxon>
        <taxon>Boletales</taxon>
        <taxon>Suillineae</taxon>
        <taxon>Suillaceae</taxon>
        <taxon>Suillus</taxon>
    </lineage>
</organism>
<reference evidence="3" key="2">
    <citation type="submission" date="2015-01" db="EMBL/GenBank/DDBJ databases">
        <title>Evolutionary Origins and Diversification of the Mycorrhizal Mutualists.</title>
        <authorList>
            <consortium name="DOE Joint Genome Institute"/>
            <consortium name="Mycorrhizal Genomics Consortium"/>
            <person name="Kohler A."/>
            <person name="Kuo A."/>
            <person name="Nagy L.G."/>
            <person name="Floudas D."/>
            <person name="Copeland A."/>
            <person name="Barry K.W."/>
            <person name="Cichocki N."/>
            <person name="Veneault-Fourrey C."/>
            <person name="LaButti K."/>
            <person name="Lindquist E.A."/>
            <person name="Lipzen A."/>
            <person name="Lundell T."/>
            <person name="Morin E."/>
            <person name="Murat C."/>
            <person name="Riley R."/>
            <person name="Ohm R."/>
            <person name="Sun H."/>
            <person name="Tunlid A."/>
            <person name="Henrissat B."/>
            <person name="Grigoriev I.V."/>
            <person name="Hibbett D.S."/>
            <person name="Martin F."/>
        </authorList>
    </citation>
    <scope>NUCLEOTIDE SEQUENCE [LARGE SCALE GENOMIC DNA]</scope>
    <source>
        <strain evidence="3">UH-Slu-Lm8-n1</strain>
    </source>
</reference>
<evidence type="ECO:0000313" key="2">
    <source>
        <dbReference type="EMBL" id="KIK40963.1"/>
    </source>
</evidence>
<proteinExistence type="predicted"/>
<feature type="region of interest" description="Disordered" evidence="1">
    <location>
        <begin position="73"/>
        <end position="97"/>
    </location>
</feature>
<dbReference type="Proteomes" id="UP000054485">
    <property type="component" value="Unassembled WGS sequence"/>
</dbReference>
<evidence type="ECO:0000256" key="1">
    <source>
        <dbReference type="SAM" id="MobiDB-lite"/>
    </source>
</evidence>
<dbReference type="EMBL" id="KN835284">
    <property type="protein sequence ID" value="KIK40963.1"/>
    <property type="molecule type" value="Genomic_DNA"/>
</dbReference>
<name>A0A0D0BBY0_9AGAM</name>
<evidence type="ECO:0000313" key="3">
    <source>
        <dbReference type="Proteomes" id="UP000054485"/>
    </source>
</evidence>
<dbReference type="HOGENOM" id="CLU_1070300_0_0_1"/>
<reference evidence="2 3" key="1">
    <citation type="submission" date="2014-04" db="EMBL/GenBank/DDBJ databases">
        <authorList>
            <consortium name="DOE Joint Genome Institute"/>
            <person name="Kuo A."/>
            <person name="Ruytinx J."/>
            <person name="Rineau F."/>
            <person name="Colpaert J."/>
            <person name="Kohler A."/>
            <person name="Nagy L.G."/>
            <person name="Floudas D."/>
            <person name="Copeland A."/>
            <person name="Barry K.W."/>
            <person name="Cichocki N."/>
            <person name="Veneault-Fourrey C."/>
            <person name="LaButti K."/>
            <person name="Lindquist E.A."/>
            <person name="Lipzen A."/>
            <person name="Lundell T."/>
            <person name="Morin E."/>
            <person name="Murat C."/>
            <person name="Sun H."/>
            <person name="Tunlid A."/>
            <person name="Henrissat B."/>
            <person name="Grigoriev I.V."/>
            <person name="Hibbett D.S."/>
            <person name="Martin F."/>
            <person name="Nordberg H.P."/>
            <person name="Cantor M.N."/>
            <person name="Hua S.X."/>
        </authorList>
    </citation>
    <scope>NUCLEOTIDE SEQUENCE [LARGE SCALE GENOMIC DNA]</scope>
    <source>
        <strain evidence="2 3">UH-Slu-Lm8-n1</strain>
    </source>
</reference>
<gene>
    <name evidence="2" type="ORF">CY34DRAFT_806630</name>
</gene>